<dbReference type="Proteomes" id="UP001276659">
    <property type="component" value="Unassembled WGS sequence"/>
</dbReference>
<proteinExistence type="predicted"/>
<protein>
    <submittedName>
        <fullName evidence="2">Uncharacterized protein</fullName>
    </submittedName>
</protein>
<feature type="compositionally biased region" description="Acidic residues" evidence="1">
    <location>
        <begin position="289"/>
        <end position="320"/>
    </location>
</feature>
<name>A0AAE0DPJ5_9LECA</name>
<comment type="caution">
    <text evidence="2">The sequence shown here is derived from an EMBL/GenBank/DDBJ whole genome shotgun (WGS) entry which is preliminary data.</text>
</comment>
<feature type="region of interest" description="Disordered" evidence="1">
    <location>
        <begin position="534"/>
        <end position="589"/>
    </location>
</feature>
<organism evidence="2 3">
    <name type="scientific">Lepraria neglecta</name>
    <dbReference type="NCBI Taxonomy" id="209136"/>
    <lineage>
        <taxon>Eukaryota</taxon>
        <taxon>Fungi</taxon>
        <taxon>Dikarya</taxon>
        <taxon>Ascomycota</taxon>
        <taxon>Pezizomycotina</taxon>
        <taxon>Lecanoromycetes</taxon>
        <taxon>OSLEUM clade</taxon>
        <taxon>Lecanoromycetidae</taxon>
        <taxon>Lecanorales</taxon>
        <taxon>Lecanorineae</taxon>
        <taxon>Stereocaulaceae</taxon>
        <taxon>Lepraria</taxon>
    </lineage>
</organism>
<gene>
    <name evidence="2" type="ORF">OEA41_000541</name>
</gene>
<feature type="compositionally biased region" description="Basic and acidic residues" evidence="1">
    <location>
        <begin position="268"/>
        <end position="288"/>
    </location>
</feature>
<evidence type="ECO:0000256" key="1">
    <source>
        <dbReference type="SAM" id="MobiDB-lite"/>
    </source>
</evidence>
<accession>A0AAE0DPJ5</accession>
<evidence type="ECO:0000313" key="3">
    <source>
        <dbReference type="Proteomes" id="UP001276659"/>
    </source>
</evidence>
<dbReference type="AlphaFoldDB" id="A0AAE0DPJ5"/>
<feature type="region of interest" description="Disordered" evidence="1">
    <location>
        <begin position="242"/>
        <end position="320"/>
    </location>
</feature>
<feature type="compositionally biased region" description="Polar residues" evidence="1">
    <location>
        <begin position="461"/>
        <end position="474"/>
    </location>
</feature>
<feature type="region of interest" description="Disordered" evidence="1">
    <location>
        <begin position="1"/>
        <end position="21"/>
    </location>
</feature>
<feature type="compositionally biased region" description="Basic and acidic residues" evidence="1">
    <location>
        <begin position="436"/>
        <end position="458"/>
    </location>
</feature>
<sequence length="766" mass="85934">MTKLLMHPKNPVCETNNKPKELGETRYRSNGRLQYKNPMTGSWDNAVRLHDIRAKLLQEAQPSQYTFPKKDGNKGGKHPTNYTSFLLKDKDVGPLRANRPDVLFKIFKNAQHSAEPTGYLMDEGRIVLDAFDHGIRDFPHLPKLLSSELEGHDIEYYYRQNAETTDYDLIARMPNGYWGGKGGREWKEPRGGTVNQRAQRYRGMSALISWNQREGTKNKNDYILSLIPAWCKNPAVNSTKNFRDLEKDEKKATEKQNEGKMLSRARNAKKDLKKSGKKIDKKGSKTEEESSAEEDYDEEAVEEYYDEDSAEDDHGEEDNDRWDFNEVADAYEAQAEEEAALESSHIESSFNGSLLWPAGPHSSTSSSNGDLGFPFTRKTVAGKTVVGKTVPGHTYAGKTVPGHTYPGKTVPGHTFAGKTLAKASFGFNTYGKRSRTHDAEDSADDSDIRPSKRPHVVETSEAANTSADSALQQRATRRSKPTKQRSFKSLEAPRATSGNTFDTSLAPALLAPLPISNPSQVGGVVSHTYSVDTIHQQAEPPIMNSKRKRDAPEDSNEPEQGNPSKRTKANEVLPPPQAASRSTQSVHTAMDRRNATIRQHKRAKNATTPRSINSPAYSIFGYVSPAAENLNPELDQDFQAEAQAGIERGDYRYISPTNKEEEEAISQALELTRVNFHNLKGSMPPQDLNDYKDESYASQFRRLQQHHTKKWMGELPALPLYSLPAWYRGFDKWRTACPQGRSLNDQVRQAKKSHATLMKEIDAEKS</sequence>
<feature type="compositionally biased region" description="Basic and acidic residues" evidence="1">
    <location>
        <begin position="242"/>
        <end position="258"/>
    </location>
</feature>
<reference evidence="2" key="1">
    <citation type="submission" date="2022-11" db="EMBL/GenBank/DDBJ databases">
        <title>Chromosomal genome sequence assembly and mating type (MAT) locus characterization of the leprose asexual lichenized fungus Lepraria neglecta (Nyl.) Erichsen.</title>
        <authorList>
            <person name="Allen J.L."/>
            <person name="Pfeffer B."/>
        </authorList>
    </citation>
    <scope>NUCLEOTIDE SEQUENCE</scope>
    <source>
        <strain evidence="2">Allen 5258</strain>
    </source>
</reference>
<dbReference type="EMBL" id="JASNWA010000003">
    <property type="protein sequence ID" value="KAK3178406.1"/>
    <property type="molecule type" value="Genomic_DNA"/>
</dbReference>
<feature type="compositionally biased region" description="Basic residues" evidence="1">
    <location>
        <begin position="475"/>
        <end position="486"/>
    </location>
</feature>
<evidence type="ECO:0000313" key="2">
    <source>
        <dbReference type="EMBL" id="KAK3178406.1"/>
    </source>
</evidence>
<keyword evidence="3" id="KW-1185">Reference proteome</keyword>
<feature type="region of interest" description="Disordered" evidence="1">
    <location>
        <begin position="430"/>
        <end position="500"/>
    </location>
</feature>